<dbReference type="AlphaFoldDB" id="X1LJR5"/>
<proteinExistence type="predicted"/>
<accession>X1LJR5</accession>
<gene>
    <name evidence="3" type="ORF">S06H3_23299</name>
</gene>
<dbReference type="InterPro" id="IPR035437">
    <property type="entry name" value="SNase_OB-fold_sf"/>
</dbReference>
<dbReference type="Pfam" id="PF00565">
    <property type="entry name" value="SNase"/>
    <property type="match status" value="1"/>
</dbReference>
<protein>
    <recommendedName>
        <fullName evidence="2">TNase-like domain-containing protein</fullName>
    </recommendedName>
</protein>
<dbReference type="SUPFAM" id="SSF50199">
    <property type="entry name" value="Staphylococcal nuclease"/>
    <property type="match status" value="1"/>
</dbReference>
<dbReference type="InterPro" id="IPR016071">
    <property type="entry name" value="Staphylococal_nuclease_OB-fold"/>
</dbReference>
<dbReference type="Gene3D" id="2.40.50.90">
    <property type="match status" value="1"/>
</dbReference>
<evidence type="ECO:0000313" key="3">
    <source>
        <dbReference type="EMBL" id="GAI06066.1"/>
    </source>
</evidence>
<comment type="caution">
    <text evidence="3">The sequence shown here is derived from an EMBL/GenBank/DDBJ whole genome shotgun (WGS) entry which is preliminary data.</text>
</comment>
<evidence type="ECO:0000259" key="2">
    <source>
        <dbReference type="Pfam" id="PF00565"/>
    </source>
</evidence>
<dbReference type="EMBL" id="BARV01012637">
    <property type="protein sequence ID" value="GAI06066.1"/>
    <property type="molecule type" value="Genomic_DNA"/>
</dbReference>
<reference evidence="3" key="1">
    <citation type="journal article" date="2014" name="Front. Microbiol.">
        <title>High frequency of phylogenetically diverse reductive dehalogenase-homologous genes in deep subseafloor sedimentary metagenomes.</title>
        <authorList>
            <person name="Kawai M."/>
            <person name="Futagami T."/>
            <person name="Toyoda A."/>
            <person name="Takaki Y."/>
            <person name="Nishi S."/>
            <person name="Hori S."/>
            <person name="Arai W."/>
            <person name="Tsubouchi T."/>
            <person name="Morono Y."/>
            <person name="Uchiyama I."/>
            <person name="Ito T."/>
            <person name="Fujiyama A."/>
            <person name="Inagaki F."/>
            <person name="Takami H."/>
        </authorList>
    </citation>
    <scope>NUCLEOTIDE SEQUENCE</scope>
    <source>
        <strain evidence="3">Expedition CK06-06</strain>
    </source>
</reference>
<feature type="region of interest" description="Disordered" evidence="1">
    <location>
        <begin position="14"/>
        <end position="41"/>
    </location>
</feature>
<organism evidence="3">
    <name type="scientific">marine sediment metagenome</name>
    <dbReference type="NCBI Taxonomy" id="412755"/>
    <lineage>
        <taxon>unclassified sequences</taxon>
        <taxon>metagenomes</taxon>
        <taxon>ecological metagenomes</taxon>
    </lineage>
</organism>
<feature type="domain" description="TNase-like" evidence="2">
    <location>
        <begin position="25"/>
        <end position="84"/>
    </location>
</feature>
<feature type="compositionally biased region" description="Basic and acidic residues" evidence="1">
    <location>
        <begin position="32"/>
        <end position="41"/>
    </location>
</feature>
<sequence length="89" mass="10022">MARKEKVTKVIDGDSFMTNRRKHPVRIANVDTPEKGQDGYGDAKKALQDLIGGQEVTIDTKARDRYNRSVANVKIGNKSVSKIMKKFEK</sequence>
<evidence type="ECO:0000256" key="1">
    <source>
        <dbReference type="SAM" id="MobiDB-lite"/>
    </source>
</evidence>
<name>X1LJR5_9ZZZZ</name>